<feature type="domain" description="DUF4214" evidence="1">
    <location>
        <begin position="2851"/>
        <end position="2902"/>
    </location>
</feature>
<evidence type="ECO:0000313" key="3">
    <source>
        <dbReference type="Proteomes" id="UP000298763"/>
    </source>
</evidence>
<feature type="domain" description="DUF4214" evidence="1">
    <location>
        <begin position="2952"/>
        <end position="3021"/>
    </location>
</feature>
<dbReference type="SUPFAM" id="SSF51120">
    <property type="entry name" value="beta-Roll"/>
    <property type="match status" value="1"/>
</dbReference>
<dbReference type="InterPro" id="IPR011049">
    <property type="entry name" value="Serralysin-like_metalloprot_C"/>
</dbReference>
<proteinExistence type="predicted"/>
<dbReference type="Pfam" id="PF13753">
    <property type="entry name" value="SWM_repeat"/>
    <property type="match status" value="1"/>
</dbReference>
<sequence length="3032" mass="300585">MHERQLLRRCFAPTARNASFLSFHRDCLRTFSAMFDAGQRRDMSHRHHLNSKNYCWEIAMSTVTTLFEAVLDGTHQYNRPRLPCDFPGQDNDIGYSKIWYEADILAVDQTNQTALFSYTTQILTPTVSGAYTLTVDSAVDLWTDAGVGDLRHDTQIWLYDTTFDPQNPLVNIIAANEDIDFKDDNGDPVNWLSQLPNMALVAGHTYVLVVTTYSADATGAANFSAIGPGELILGELPPDATAPVVSAVGAPAADTYGAGEHLDFTVTFDETVMVDTNGGVPALGLVIGGQAVRAEYAGGSGTATLTFRYTLVNGLQDTDGIAVTALALHGGTIRDLSDNDADPTLHAVDSTSGVLVDSVAPAVVAVAVPVAGTYTAGGQLQFTVTLDEAVTVNTGGGTPRIALVIGSQTVYANYVSGSGTTALVFRHTLTGGKSDSDGITIGALSANGGTLKDAAGNDAALALQGVASTAGVLVDSTEPSVSGNIGIPAPGTYRAGETLSFTVTFDENLTVTGTDSSLSMIIGGTVRLGSFVSATANSITYTYTVQAGDNDANGIAISALSAGTGTIRDAVGNDASLTLFRHVPSTASILVDTQAPAVTGVTVPSNGTHTAGTHLNFTVAFDEAVTVTGTDGTLALTIGGTARSATFLSSSGNTVTYRYTVQAGDNDADGISVGALALGTSTIRDAAGNNAALSLVGKAPSTTGIMVDAQAPAVAGVTVPSNGTHAAGTHLDFTVAFDEAVTVTGTDGTLALTIGGTARSATFLSSSGNTVTYRYTVQAGDNDADGIAVGALALGTSTIRDAADNDAALSLAGNVPSTAGITVDTQAPAVAGVTVPSNGTHAAGTHLDFTVAFDEAVTVTGTDNTLSLTIGATARSATFLSSSGNTVTYRYTVQAGDNDADGIAVGALALGTSTIRDAAGNDAALSLAGTVPSTAGITVDTQAPAVAGVTVPSNGTHAAGTHLDFTVAFDEAVTVTGTDNTLSLTIGGTARSATFLSSSGNTVTYRYTVQAGDNDADGIDVGALALGTSTIRDAAGNDATLSLAGTVPSTAGITVDTQAPAVASVTVPSNGTHAAGTHLDFTVAFDEAVTVTGTDNTLALTIGGTARSATFLSSSGNTVTYRYTVQAGDNDADGIAVGALAVGTSTIRDAAGNDATLTLTGQVPATGNIRIDADAPVVASAIGVPAAATYAAGDTLVFTVTFDSNVVVQGGGSVLGLVIGGSAREATLVSAPGTATLTYAYTVQPGDSDADGIAVTGIALNGSTIRDTAGNDATLALAGHVPPLVGVLVDTQAPSVAGVIAPAADTYRAGETLGFTVAFDEAVTVSGGGSTLGLTVGGTARSATLFSSSGNTLTYLYTVQAGDNDADGIAITGLSLNGTTIRDAAGNDAVLSLAGHLPSTAGILVDTQAPSVTVVTAPPGGLYGVGASLDFTVAFDEAVNVSGGGSTLGLTIGGTARNATLMSSGGNMLTYRYTVQAGDSDADGIAITGLSLNGTTIRDAAGNDAALSLAGHVPSLGGVLVDTTVPGPGDTQAPSVAGVIAPAADTYRAGETLGFTVAFDEAVNVSGGGSTLGLTVGGTARSATLFASSGNTLTYLYTVQAGDNDADGIAITGLSLNGTTIRDAAGNDAALSLAGHLPSTAGILVDTQAPSVTVVTAPPGGLYGVGASLDFTIAFNEALSVSGGGSTLGLTIGGTARNATLMSSGGNTLTYRYTVQAGDSDADGIAITGLSLNGSTIRDAVGNDAALSLAGHVPSLGGVLVDTTVPGPGDTQAPSVASVIAPVADTYRAGETLSFTVAFDEAVNVSGGGSTLGLTVGGTARSATLFSSSGNTLTYLYTVQAGDNDADGIAITGLSLNGTTIRDAAGNDAVLSLAGHLPSTAGILVDTQAPSVAIVTAPPGGLYGVGASLDFTVAFDEALSVSGGGSTLGLTIGGTARNATLMSSGGNMLTYRYTVQPGDSDADGIAITGLSLNGSTLRDAAGNDAALSLAGHVPSLGGVLVDTTVPGPGDTQAPSVASVIAPAADTYRAGETLGFTVAFDEAVNVSGGGSTLGLTVGGTARSATLVSSSGNTLTYLYTVQAGDNDADGIAITGLSLNGTTIRDAAGNDAVLSLAGHLPSTAGILVDTQAPSVTVVTAPPGGNYGVGAHLDFTIAFDEALSVSGGGSTLGLTIGGTARNATLMSSGGNMLTYRYTVQAGDSDADGIAITGLSLNGTTLRDTAGNDAALSLAGHVPSLGGVLVDTTVPGPGDTQAPSVAAVGAPANGTYAVGGQMEFTVTFDEAVIVSGGGSTLGLTVGGTARSATLVSSSGNTLTYRYTVQAGDSDADGIAITGLSLNGSTIRDAAGNDATLAIAGRVPPLGGVLVDGSVPDTSAPVFTGATVNGRTLVLSYDEAGQLDAAHGPAAGAFTVMAAGRAVAVSAVVVDAAAGTVTLTLASAVQHDQPVTVGYEDPTGGNDAAAIQDTAGNDAALLAATPVLNTTPPVLNPPPVDPPPSGGDTIDGVVVRVVTVTNGDGSVSQVVTIPVVMPTRVEQVGDRDMADIPLVKDAAGTSLLTAQLPLGFGLEASGAARPASAAASVADLVSEIRAHTVDGSADQARLTGAGSNYVGTLEDATPLLVQTLVPTAAANAAPGTLVISGAAAAAGHVPTALVIDACGLPAGSSVALHDVEFAVVMGAAWIVSDAGAQVVWGDSAAQAIMLGAGDDVVHGGAGNDIVGGAAGKDIVSGDEGDDLVFGGQDNDTIDGGSGNDIVQLAGNGRADYIVRVVDGELVMTHSGGGSDGTDIVGNVETLRFTGADMSVAGTAARVVEALTGAQASVATVDTMERMVEQGASLSQVAQALYGQAGANAALDDAAFVSRLYRNALDREADSDGMAFWLGHLARGVTRADVALGFASSAEKLEMPAEVEFRATDVAAIVRLYSVLFDRAPEEAGLNYWIGAHEAGMSIMAIADAFVASRESAALHGASSDLAFTEALYLGGMHRDAAPDEVRFWTELMANGQVDRGDMLLAFADSPEKVALMGVMSTSFEVL</sequence>
<organism evidence="2 3">
    <name type="scientific">Pseudoduganella umbonata</name>
    <dbReference type="NCBI Taxonomy" id="864828"/>
    <lineage>
        <taxon>Bacteria</taxon>
        <taxon>Pseudomonadati</taxon>
        <taxon>Pseudomonadota</taxon>
        <taxon>Betaproteobacteria</taxon>
        <taxon>Burkholderiales</taxon>
        <taxon>Oxalobacteraceae</taxon>
        <taxon>Telluria group</taxon>
        <taxon>Pseudoduganella</taxon>
    </lineage>
</organism>
<gene>
    <name evidence="2" type="ORF">FCL38_11915</name>
</gene>
<dbReference type="Pfam" id="PF00353">
    <property type="entry name" value="HemolysinCabind"/>
    <property type="match status" value="1"/>
</dbReference>
<dbReference type="Pfam" id="PF13946">
    <property type="entry name" value="DUF4214"/>
    <property type="match status" value="2"/>
</dbReference>
<dbReference type="InterPro" id="IPR025282">
    <property type="entry name" value="DUF4214"/>
</dbReference>
<keyword evidence="3" id="KW-1185">Reference proteome</keyword>
<dbReference type="InterPro" id="IPR028059">
    <property type="entry name" value="SWM_rpt"/>
</dbReference>
<protein>
    <submittedName>
        <fullName evidence="2">DUF4214 domain-containing protein</fullName>
    </submittedName>
</protein>
<dbReference type="InterPro" id="IPR001343">
    <property type="entry name" value="Hemolysn_Ca-bd"/>
</dbReference>
<dbReference type="Proteomes" id="UP000298763">
    <property type="component" value="Chromosome"/>
</dbReference>
<name>A0ABX5UI10_9BURK</name>
<reference evidence="2 3" key="1">
    <citation type="submission" date="2019-05" db="EMBL/GenBank/DDBJ databases">
        <title>Draft Genome Sequences of Six Type Strains of the Genus Massilia.</title>
        <authorList>
            <person name="Miess H."/>
            <person name="Frediansyhah A."/>
            <person name="Gross H."/>
        </authorList>
    </citation>
    <scope>NUCLEOTIDE SEQUENCE [LARGE SCALE GENOMIC DNA]</scope>
    <source>
        <strain evidence="2 3">DSMZ 26121</strain>
    </source>
</reference>
<dbReference type="InterPro" id="IPR011801">
    <property type="entry name" value="Swm_rep_I_cyn"/>
</dbReference>
<evidence type="ECO:0000313" key="2">
    <source>
        <dbReference type="EMBL" id="QCP11038.1"/>
    </source>
</evidence>
<evidence type="ECO:0000259" key="1">
    <source>
        <dbReference type="Pfam" id="PF13946"/>
    </source>
</evidence>
<dbReference type="SMART" id="SM00710">
    <property type="entry name" value="PbH1"/>
    <property type="match status" value="12"/>
</dbReference>
<dbReference type="EMBL" id="CP040017">
    <property type="protein sequence ID" value="QCP11038.1"/>
    <property type="molecule type" value="Genomic_DNA"/>
</dbReference>
<accession>A0ABX5UI10</accession>
<dbReference type="InterPro" id="IPR006626">
    <property type="entry name" value="PbH1"/>
</dbReference>
<dbReference type="NCBIfam" id="TIGR02059">
    <property type="entry name" value="swm_rep_I"/>
    <property type="match status" value="1"/>
</dbReference>